<proteinExistence type="predicted"/>
<name>A0ABS4PL90_9PSEU</name>
<comment type="caution">
    <text evidence="2">The sequence shown here is derived from an EMBL/GenBank/DDBJ whole genome shotgun (WGS) entry which is preliminary data.</text>
</comment>
<reference evidence="2 3" key="1">
    <citation type="submission" date="2021-03" db="EMBL/GenBank/DDBJ databases">
        <title>Sequencing the genomes of 1000 actinobacteria strains.</title>
        <authorList>
            <person name="Klenk H.-P."/>
        </authorList>
    </citation>
    <scope>NUCLEOTIDE SEQUENCE [LARGE SCALE GENOMIC DNA]</scope>
    <source>
        <strain evidence="2 3">DSM 45510</strain>
    </source>
</reference>
<dbReference type="Proteomes" id="UP000741013">
    <property type="component" value="Unassembled WGS sequence"/>
</dbReference>
<evidence type="ECO:0000256" key="1">
    <source>
        <dbReference type="SAM" id="MobiDB-lite"/>
    </source>
</evidence>
<feature type="region of interest" description="Disordered" evidence="1">
    <location>
        <begin position="1"/>
        <end position="30"/>
    </location>
</feature>
<organism evidence="2 3">
    <name type="scientific">Amycolatopsis magusensis</name>
    <dbReference type="NCBI Taxonomy" id="882444"/>
    <lineage>
        <taxon>Bacteria</taxon>
        <taxon>Bacillati</taxon>
        <taxon>Actinomycetota</taxon>
        <taxon>Actinomycetes</taxon>
        <taxon>Pseudonocardiales</taxon>
        <taxon>Pseudonocardiaceae</taxon>
        <taxon>Amycolatopsis</taxon>
    </lineage>
</organism>
<evidence type="ECO:0000313" key="3">
    <source>
        <dbReference type="Proteomes" id="UP000741013"/>
    </source>
</evidence>
<gene>
    <name evidence="2" type="ORF">JOM49_001720</name>
</gene>
<evidence type="ECO:0000313" key="2">
    <source>
        <dbReference type="EMBL" id="MBP2180194.1"/>
    </source>
</evidence>
<dbReference type="EMBL" id="JAGGMS010000001">
    <property type="protein sequence ID" value="MBP2180194.1"/>
    <property type="molecule type" value="Genomic_DNA"/>
</dbReference>
<sequence>MLPFRLAKTAGDWDDTPGGGDPSFALPGAG</sequence>
<protein>
    <submittedName>
        <fullName evidence="2">Uncharacterized protein</fullName>
    </submittedName>
</protein>
<keyword evidence="3" id="KW-1185">Reference proteome</keyword>
<accession>A0ABS4PL90</accession>